<evidence type="ECO:0000259" key="13">
    <source>
        <dbReference type="PROSITE" id="PS51406"/>
    </source>
</evidence>
<dbReference type="InterPro" id="IPR050373">
    <property type="entry name" value="Fibrinogen_C-term_domain"/>
</dbReference>
<feature type="signal peptide" evidence="12">
    <location>
        <begin position="1"/>
        <end position="18"/>
    </location>
</feature>
<evidence type="ECO:0000256" key="5">
    <source>
        <dbReference type="ARBA" id="ARBA00023157"/>
    </source>
</evidence>
<feature type="domain" description="Fibrinogen C-terminal" evidence="13">
    <location>
        <begin position="311"/>
        <end position="543"/>
    </location>
</feature>
<keyword evidence="15" id="KW-1185">Reference proteome</keyword>
<dbReference type="CDD" id="cd00087">
    <property type="entry name" value="FReD"/>
    <property type="match status" value="1"/>
</dbReference>
<evidence type="ECO:0000256" key="11">
    <source>
        <dbReference type="SAM" id="MobiDB-lite"/>
    </source>
</evidence>
<dbReference type="EMBL" id="MKHE01000018">
    <property type="protein sequence ID" value="OWK06782.1"/>
    <property type="molecule type" value="Genomic_DNA"/>
</dbReference>
<evidence type="ECO:0000256" key="8">
    <source>
        <dbReference type="ARBA" id="ARBA00072130"/>
    </source>
</evidence>
<dbReference type="GO" id="GO:0005615">
    <property type="term" value="C:extracellular space"/>
    <property type="evidence" value="ECO:0007669"/>
    <property type="project" value="TreeGrafter"/>
</dbReference>
<evidence type="ECO:0000313" key="14">
    <source>
        <dbReference type="EMBL" id="OWK06782.1"/>
    </source>
</evidence>
<keyword evidence="6" id="KW-0325">Glycoprotein</keyword>
<protein>
    <recommendedName>
        <fullName evidence="8">Fibroleukin</fullName>
    </recommendedName>
    <alternativeName>
        <fullName evidence="9">Fibrinogen-like protein 2</fullName>
    </alternativeName>
</protein>
<dbReference type="InterPro" id="IPR002181">
    <property type="entry name" value="Fibrinogen_a/b/g_C_dom"/>
</dbReference>
<gene>
    <name evidence="14" type="ORF">Celaphus_00011963</name>
</gene>
<dbReference type="Proteomes" id="UP000242450">
    <property type="component" value="Chromosome 18"/>
</dbReference>
<dbReference type="Gene3D" id="3.90.215.10">
    <property type="entry name" value="Gamma Fibrinogen, chain A, domain 1"/>
    <property type="match status" value="1"/>
</dbReference>
<evidence type="ECO:0000256" key="1">
    <source>
        <dbReference type="ARBA" id="ARBA00004613"/>
    </source>
</evidence>
<dbReference type="PROSITE" id="PS00514">
    <property type="entry name" value="FIBRINOGEN_C_1"/>
    <property type="match status" value="1"/>
</dbReference>
<proteinExistence type="predicted"/>
<sequence length="546" mass="62327">MKLANWCWLSSTVLATYGFLVVANNATEEIKDEADQDACRVRLESRGRCEEEGECPYQVNLPPLTIQLPKQFSRIEEVFKEVQNLKEIVSSLKKTCQDCKLQADDNRDPGRNGLLLPGTGALGETGDNRVRELESEVNKLSSDLQNAKEEIDVLQGRLEKLNLVNLPPLTIQLPKQFSRIEEVFKEVQNLKEIVSSLKKTCQDCKLQADDNRDPGRNGLLLPGTGALGETGDNRVRELESEVNKLSSDLQNAKEEIDVLQGRLEKLNLVNMNNIEHYVDSKVANLTFVVNSLDGKCSSKCPSQEQIQSLPVQQHLIYKDCSEYYTIGKRSSELYRVTPDPRNSSFEVFCDMETMAGGWTVLQARVDGSTNFTRTWHDYKVGFGNLRREFWLGNDKIHLLTKSKDMILRIDLEDFNGVKLYALYDHFYVANEFLKYRLHVGNYNGTAGDALHFSKHYNHDLKFFTTPDRDNDRYPSGNCGLYYSSGWWFDACLSANLNGKYYHQKYRGVRNGIFWGTWPGISEAQPGGYKSSFKEVKMMIRPKHFKP</sequence>
<evidence type="ECO:0000256" key="4">
    <source>
        <dbReference type="ARBA" id="ARBA00023054"/>
    </source>
</evidence>
<evidence type="ECO:0000313" key="15">
    <source>
        <dbReference type="Proteomes" id="UP000242450"/>
    </source>
</evidence>
<keyword evidence="3 12" id="KW-0732">Signal</keyword>
<evidence type="ECO:0000256" key="9">
    <source>
        <dbReference type="ARBA" id="ARBA00077018"/>
    </source>
</evidence>
<dbReference type="InterPro" id="IPR014716">
    <property type="entry name" value="Fibrinogen_a/b/g_C_1"/>
</dbReference>
<comment type="subunit">
    <text evidence="7">Homotetramer; disulfide-linked.</text>
</comment>
<reference evidence="14 15" key="1">
    <citation type="journal article" date="2018" name="Mol. Genet. Genomics">
        <title>The red deer Cervus elaphus genome CerEla1.0: sequencing, annotating, genes, and chromosomes.</title>
        <authorList>
            <person name="Bana N.A."/>
            <person name="Nyiri A."/>
            <person name="Nagy J."/>
            <person name="Frank K."/>
            <person name="Nagy T."/>
            <person name="Steger V."/>
            <person name="Schiller M."/>
            <person name="Lakatos P."/>
            <person name="Sugar L."/>
            <person name="Horn P."/>
            <person name="Barta E."/>
            <person name="Orosz L."/>
        </authorList>
    </citation>
    <scope>NUCLEOTIDE SEQUENCE [LARGE SCALE GENOMIC DNA]</scope>
    <source>
        <strain evidence="14">Hungarian</strain>
    </source>
</reference>
<comment type="caution">
    <text evidence="14">The sequence shown here is derived from an EMBL/GenBank/DDBJ whole genome shotgun (WGS) entry which is preliminary data.</text>
</comment>
<dbReference type="Pfam" id="PF00147">
    <property type="entry name" value="Fibrinogen_C"/>
    <property type="match status" value="1"/>
</dbReference>
<dbReference type="PROSITE" id="PS51406">
    <property type="entry name" value="FIBRINOGEN_C_2"/>
    <property type="match status" value="1"/>
</dbReference>
<keyword evidence="4 10" id="KW-0175">Coiled coil</keyword>
<comment type="subcellular location">
    <subcellularLocation>
        <location evidence="1">Secreted</location>
    </subcellularLocation>
</comment>
<dbReference type="OrthoDB" id="6514358at2759"/>
<evidence type="ECO:0000256" key="10">
    <source>
        <dbReference type="SAM" id="Coils"/>
    </source>
</evidence>
<dbReference type="InterPro" id="IPR036056">
    <property type="entry name" value="Fibrinogen-like_C"/>
</dbReference>
<feature type="coiled-coil region" evidence="10">
    <location>
        <begin position="130"/>
        <end position="200"/>
    </location>
</feature>
<keyword evidence="5" id="KW-1015">Disulfide bond</keyword>
<dbReference type="SUPFAM" id="SSF56496">
    <property type="entry name" value="Fibrinogen C-terminal domain-like"/>
    <property type="match status" value="1"/>
</dbReference>
<dbReference type="AlphaFoldDB" id="A0A212CLK4"/>
<organism evidence="14 15">
    <name type="scientific">Cervus elaphus hippelaphus</name>
    <name type="common">European red deer</name>
    <dbReference type="NCBI Taxonomy" id="46360"/>
    <lineage>
        <taxon>Eukaryota</taxon>
        <taxon>Metazoa</taxon>
        <taxon>Chordata</taxon>
        <taxon>Craniata</taxon>
        <taxon>Vertebrata</taxon>
        <taxon>Euteleostomi</taxon>
        <taxon>Mammalia</taxon>
        <taxon>Eutheria</taxon>
        <taxon>Laurasiatheria</taxon>
        <taxon>Artiodactyla</taxon>
        <taxon>Ruminantia</taxon>
        <taxon>Pecora</taxon>
        <taxon>Cervidae</taxon>
        <taxon>Cervinae</taxon>
        <taxon>Cervus</taxon>
    </lineage>
</organism>
<dbReference type="PANTHER" id="PTHR19143">
    <property type="entry name" value="FIBRINOGEN/TENASCIN/ANGIOPOEITIN"/>
    <property type="match status" value="1"/>
</dbReference>
<evidence type="ECO:0000256" key="3">
    <source>
        <dbReference type="ARBA" id="ARBA00022729"/>
    </source>
</evidence>
<dbReference type="FunFam" id="3.90.215.10:FF:000007">
    <property type="entry name" value="Fibrinogen-like 2"/>
    <property type="match status" value="1"/>
</dbReference>
<feature type="region of interest" description="Disordered" evidence="11">
    <location>
        <begin position="212"/>
        <end position="231"/>
    </location>
</feature>
<evidence type="ECO:0000256" key="12">
    <source>
        <dbReference type="SAM" id="SignalP"/>
    </source>
</evidence>
<accession>A0A212CLK4</accession>
<dbReference type="PANTHER" id="PTHR19143:SF189">
    <property type="entry name" value="FIBROLEUKIN"/>
    <property type="match status" value="1"/>
</dbReference>
<evidence type="ECO:0000256" key="6">
    <source>
        <dbReference type="ARBA" id="ARBA00023180"/>
    </source>
</evidence>
<feature type="coiled-coil region" evidence="10">
    <location>
        <begin position="235"/>
        <end position="269"/>
    </location>
</feature>
<name>A0A212CLK4_CEREH</name>
<evidence type="ECO:0000256" key="7">
    <source>
        <dbReference type="ARBA" id="ARBA00038769"/>
    </source>
</evidence>
<evidence type="ECO:0000256" key="2">
    <source>
        <dbReference type="ARBA" id="ARBA00022525"/>
    </source>
</evidence>
<dbReference type="SMART" id="SM00186">
    <property type="entry name" value="FBG"/>
    <property type="match status" value="1"/>
</dbReference>
<dbReference type="InterPro" id="IPR020837">
    <property type="entry name" value="Fibrinogen_CS"/>
</dbReference>
<feature type="chain" id="PRO_5012826595" description="Fibroleukin" evidence="12">
    <location>
        <begin position="19"/>
        <end position="546"/>
    </location>
</feature>
<keyword evidence="2" id="KW-0964">Secreted</keyword>